<organism evidence="2 3">
    <name type="scientific">Oryza sativa subsp. japonica</name>
    <name type="common">Rice</name>
    <dbReference type="NCBI Taxonomy" id="39947"/>
    <lineage>
        <taxon>Eukaryota</taxon>
        <taxon>Viridiplantae</taxon>
        <taxon>Streptophyta</taxon>
        <taxon>Embryophyta</taxon>
        <taxon>Tracheophyta</taxon>
        <taxon>Spermatophyta</taxon>
        <taxon>Magnoliopsida</taxon>
        <taxon>Liliopsida</taxon>
        <taxon>Poales</taxon>
        <taxon>Poaceae</taxon>
        <taxon>BOP clade</taxon>
        <taxon>Oryzoideae</taxon>
        <taxon>Oryzeae</taxon>
        <taxon>Oryzinae</taxon>
        <taxon>Oryza</taxon>
        <taxon>Oryza sativa</taxon>
    </lineage>
</organism>
<evidence type="ECO:0000313" key="2">
    <source>
        <dbReference type="EMBL" id="BAT06215.1"/>
    </source>
</evidence>
<reference evidence="2 3" key="3">
    <citation type="journal article" date="2013" name="Rice">
        <title>Improvement of the Oryza sativa Nipponbare reference genome using next generation sequence and optical map data.</title>
        <authorList>
            <person name="Kawahara Y."/>
            <person name="de la Bastide M."/>
            <person name="Hamilton J.P."/>
            <person name="Kanamori H."/>
            <person name="McCombie W.R."/>
            <person name="Ouyang S."/>
            <person name="Schwartz D.C."/>
            <person name="Tanaka T."/>
            <person name="Wu J."/>
            <person name="Zhou S."/>
            <person name="Childs K.L."/>
            <person name="Davidson R.M."/>
            <person name="Lin H."/>
            <person name="Quesada-Ocampo L."/>
            <person name="Vaillancourt B."/>
            <person name="Sakai H."/>
            <person name="Lee S.S."/>
            <person name="Kim J."/>
            <person name="Numa H."/>
            <person name="Itoh T."/>
            <person name="Buell C.R."/>
            <person name="Matsumoto T."/>
        </authorList>
    </citation>
    <scope>NUCLEOTIDE SEQUENCE [LARGE SCALE GENOMIC DNA]</scope>
    <source>
        <strain evidence="3">cv. Nipponbare</strain>
    </source>
</reference>
<dbReference type="PaxDb" id="39947-A0A0P0XHW5"/>
<keyword evidence="1" id="KW-0732">Signal</keyword>
<protein>
    <submittedName>
        <fullName evidence="2">Os08g0512801 protein</fullName>
    </submittedName>
</protein>
<proteinExistence type="predicted"/>
<dbReference type="Proteomes" id="UP000059680">
    <property type="component" value="Chromosome 8"/>
</dbReference>
<dbReference type="Gramene" id="Os08t0512801-00">
    <property type="protein sequence ID" value="Os08t0512801-00"/>
    <property type="gene ID" value="Os08g0512801"/>
</dbReference>
<dbReference type="AlphaFoldDB" id="A0A0P0XHW5"/>
<feature type="non-terminal residue" evidence="2">
    <location>
        <position position="75"/>
    </location>
</feature>
<dbReference type="InParanoid" id="A0A0P0XHW5"/>
<gene>
    <name evidence="2" type="ordered locus">Os08g0512801</name>
    <name evidence="2" type="ORF">OSNPB_080512801</name>
</gene>
<feature type="signal peptide" evidence="1">
    <location>
        <begin position="1"/>
        <end position="20"/>
    </location>
</feature>
<name>A0A0P0XHW5_ORYSJ</name>
<dbReference type="EMBL" id="AP014964">
    <property type="protein sequence ID" value="BAT06215.1"/>
    <property type="molecule type" value="Genomic_DNA"/>
</dbReference>
<evidence type="ECO:0000313" key="3">
    <source>
        <dbReference type="Proteomes" id="UP000059680"/>
    </source>
</evidence>
<sequence length="75" mass="8042">MKIAVTILLAWALKPPRAPATAEPARFLITLSSTNDCTLVFSTFLTTSSLITASQTTDLPRPSIQFTAAGFLSEQ</sequence>
<keyword evidence="3" id="KW-1185">Reference proteome</keyword>
<reference evidence="2 3" key="2">
    <citation type="journal article" date="2013" name="Plant Cell Physiol.">
        <title>Rice Annotation Project Database (RAP-DB): an integrative and interactive database for rice genomics.</title>
        <authorList>
            <person name="Sakai H."/>
            <person name="Lee S.S."/>
            <person name="Tanaka T."/>
            <person name="Numa H."/>
            <person name="Kim J."/>
            <person name="Kawahara Y."/>
            <person name="Wakimoto H."/>
            <person name="Yang C.C."/>
            <person name="Iwamoto M."/>
            <person name="Abe T."/>
            <person name="Yamada Y."/>
            <person name="Muto A."/>
            <person name="Inokuchi H."/>
            <person name="Ikemura T."/>
            <person name="Matsumoto T."/>
            <person name="Sasaki T."/>
            <person name="Itoh T."/>
        </authorList>
    </citation>
    <scope>NUCLEOTIDE SEQUENCE [LARGE SCALE GENOMIC DNA]</scope>
    <source>
        <strain evidence="3">cv. Nipponbare</strain>
    </source>
</reference>
<dbReference type="eggNOG" id="ENOG502SY2A">
    <property type="taxonomic scope" value="Eukaryota"/>
</dbReference>
<reference evidence="3" key="1">
    <citation type="journal article" date="2005" name="Nature">
        <title>The map-based sequence of the rice genome.</title>
        <authorList>
            <consortium name="International rice genome sequencing project (IRGSP)"/>
            <person name="Matsumoto T."/>
            <person name="Wu J."/>
            <person name="Kanamori H."/>
            <person name="Katayose Y."/>
            <person name="Fujisawa M."/>
            <person name="Namiki N."/>
            <person name="Mizuno H."/>
            <person name="Yamamoto K."/>
            <person name="Antonio B.A."/>
            <person name="Baba T."/>
            <person name="Sakata K."/>
            <person name="Nagamura Y."/>
            <person name="Aoki H."/>
            <person name="Arikawa K."/>
            <person name="Arita K."/>
            <person name="Bito T."/>
            <person name="Chiden Y."/>
            <person name="Fujitsuka N."/>
            <person name="Fukunaka R."/>
            <person name="Hamada M."/>
            <person name="Harada C."/>
            <person name="Hayashi A."/>
            <person name="Hijishita S."/>
            <person name="Honda M."/>
            <person name="Hosokawa S."/>
            <person name="Ichikawa Y."/>
            <person name="Idonuma A."/>
            <person name="Iijima M."/>
            <person name="Ikeda M."/>
            <person name="Ikeno M."/>
            <person name="Ito K."/>
            <person name="Ito S."/>
            <person name="Ito T."/>
            <person name="Ito Y."/>
            <person name="Ito Y."/>
            <person name="Iwabuchi A."/>
            <person name="Kamiya K."/>
            <person name="Karasawa W."/>
            <person name="Kurita K."/>
            <person name="Katagiri S."/>
            <person name="Kikuta A."/>
            <person name="Kobayashi H."/>
            <person name="Kobayashi N."/>
            <person name="Machita K."/>
            <person name="Maehara T."/>
            <person name="Masukawa M."/>
            <person name="Mizubayashi T."/>
            <person name="Mukai Y."/>
            <person name="Nagasaki H."/>
            <person name="Nagata Y."/>
            <person name="Naito S."/>
            <person name="Nakashima M."/>
            <person name="Nakama Y."/>
            <person name="Nakamichi Y."/>
            <person name="Nakamura M."/>
            <person name="Meguro A."/>
            <person name="Negishi M."/>
            <person name="Ohta I."/>
            <person name="Ohta T."/>
            <person name="Okamoto M."/>
            <person name="Ono N."/>
            <person name="Saji S."/>
            <person name="Sakaguchi M."/>
            <person name="Sakai K."/>
            <person name="Shibata M."/>
            <person name="Shimokawa T."/>
            <person name="Song J."/>
            <person name="Takazaki Y."/>
            <person name="Terasawa K."/>
            <person name="Tsugane M."/>
            <person name="Tsuji K."/>
            <person name="Ueda S."/>
            <person name="Waki K."/>
            <person name="Yamagata H."/>
            <person name="Yamamoto M."/>
            <person name="Yamamoto S."/>
            <person name="Yamane H."/>
            <person name="Yoshiki S."/>
            <person name="Yoshihara R."/>
            <person name="Yukawa K."/>
            <person name="Zhong H."/>
            <person name="Yano M."/>
            <person name="Yuan Q."/>
            <person name="Ouyang S."/>
            <person name="Liu J."/>
            <person name="Jones K.M."/>
            <person name="Gansberger K."/>
            <person name="Moffat K."/>
            <person name="Hill J."/>
            <person name="Bera J."/>
            <person name="Fadrosh D."/>
            <person name="Jin S."/>
            <person name="Johri S."/>
            <person name="Kim M."/>
            <person name="Overton L."/>
            <person name="Reardon M."/>
            <person name="Tsitrin T."/>
            <person name="Vuong H."/>
            <person name="Weaver B."/>
            <person name="Ciecko A."/>
            <person name="Tallon L."/>
            <person name="Jackson J."/>
            <person name="Pai G."/>
            <person name="Aken S.V."/>
            <person name="Utterback T."/>
            <person name="Reidmuller S."/>
            <person name="Feldblyum T."/>
            <person name="Hsiao J."/>
            <person name="Zismann V."/>
            <person name="Iobst S."/>
            <person name="de Vazeille A.R."/>
            <person name="Buell C.R."/>
            <person name="Ying K."/>
            <person name="Li Y."/>
            <person name="Lu T."/>
            <person name="Huang Y."/>
            <person name="Zhao Q."/>
            <person name="Feng Q."/>
            <person name="Zhang L."/>
            <person name="Zhu J."/>
            <person name="Weng Q."/>
            <person name="Mu J."/>
            <person name="Lu Y."/>
            <person name="Fan D."/>
            <person name="Liu Y."/>
            <person name="Guan J."/>
            <person name="Zhang Y."/>
            <person name="Yu S."/>
            <person name="Liu X."/>
            <person name="Zhang Y."/>
            <person name="Hong G."/>
            <person name="Han B."/>
            <person name="Choisne N."/>
            <person name="Demange N."/>
            <person name="Orjeda G."/>
            <person name="Samain S."/>
            <person name="Cattolico L."/>
            <person name="Pelletier E."/>
            <person name="Couloux A."/>
            <person name="Segurens B."/>
            <person name="Wincker P."/>
            <person name="D'Hont A."/>
            <person name="Scarpelli C."/>
            <person name="Weissenbach J."/>
            <person name="Salanoubat M."/>
            <person name="Quetier F."/>
            <person name="Yu Y."/>
            <person name="Kim H.R."/>
            <person name="Rambo T."/>
            <person name="Currie J."/>
            <person name="Collura K."/>
            <person name="Luo M."/>
            <person name="Yang T."/>
            <person name="Ammiraju J.S.S."/>
            <person name="Engler F."/>
            <person name="Soderlund C."/>
            <person name="Wing R.A."/>
            <person name="Palmer L.E."/>
            <person name="de la Bastide M."/>
            <person name="Spiegel L."/>
            <person name="Nascimento L."/>
            <person name="Zutavern T."/>
            <person name="O'Shaughnessy A."/>
            <person name="Dike S."/>
            <person name="Dedhia N."/>
            <person name="Preston R."/>
            <person name="Balija V."/>
            <person name="McCombie W.R."/>
            <person name="Chow T."/>
            <person name="Chen H."/>
            <person name="Chung M."/>
            <person name="Chen C."/>
            <person name="Shaw J."/>
            <person name="Wu H."/>
            <person name="Hsiao K."/>
            <person name="Chao Y."/>
            <person name="Chu M."/>
            <person name="Cheng C."/>
            <person name="Hour A."/>
            <person name="Lee P."/>
            <person name="Lin S."/>
            <person name="Lin Y."/>
            <person name="Liou J."/>
            <person name="Liu S."/>
            <person name="Hsing Y."/>
            <person name="Raghuvanshi S."/>
            <person name="Mohanty A."/>
            <person name="Bharti A.K."/>
            <person name="Gaur A."/>
            <person name="Gupta V."/>
            <person name="Kumar D."/>
            <person name="Ravi V."/>
            <person name="Vij S."/>
            <person name="Kapur A."/>
            <person name="Khurana P."/>
            <person name="Khurana P."/>
            <person name="Khurana J.P."/>
            <person name="Tyagi A.K."/>
            <person name="Gaikwad K."/>
            <person name="Singh A."/>
            <person name="Dalal V."/>
            <person name="Srivastava S."/>
            <person name="Dixit A."/>
            <person name="Pal A.K."/>
            <person name="Ghazi I.A."/>
            <person name="Yadav M."/>
            <person name="Pandit A."/>
            <person name="Bhargava A."/>
            <person name="Sureshbabu K."/>
            <person name="Batra K."/>
            <person name="Sharma T.R."/>
            <person name="Mohapatra T."/>
            <person name="Singh N.K."/>
            <person name="Messing J."/>
            <person name="Nelson A.B."/>
            <person name="Fuks G."/>
            <person name="Kavchok S."/>
            <person name="Keizer G."/>
            <person name="Linton E."/>
            <person name="Llaca V."/>
            <person name="Song R."/>
            <person name="Tanyolac B."/>
            <person name="Young S."/>
            <person name="Ho-Il K."/>
            <person name="Hahn J.H."/>
            <person name="Sangsakoo G."/>
            <person name="Vanavichit A."/>
            <person name="de Mattos Luiz.A.T."/>
            <person name="Zimmer P.D."/>
            <person name="Malone G."/>
            <person name="Dellagostin O."/>
            <person name="de Oliveira A.C."/>
            <person name="Bevan M."/>
            <person name="Bancroft I."/>
            <person name="Minx P."/>
            <person name="Cordum H."/>
            <person name="Wilson R."/>
            <person name="Cheng Z."/>
            <person name="Jin W."/>
            <person name="Jiang J."/>
            <person name="Leong S.A."/>
            <person name="Iwama H."/>
            <person name="Gojobori T."/>
            <person name="Itoh T."/>
            <person name="Niimura Y."/>
            <person name="Fujii Y."/>
            <person name="Habara T."/>
            <person name="Sakai H."/>
            <person name="Sato Y."/>
            <person name="Wilson G."/>
            <person name="Kumar K."/>
            <person name="McCouch S."/>
            <person name="Juretic N."/>
            <person name="Hoen D."/>
            <person name="Wright S."/>
            <person name="Bruskiewich R."/>
            <person name="Bureau T."/>
            <person name="Miyao A."/>
            <person name="Hirochika H."/>
            <person name="Nishikawa T."/>
            <person name="Kadowaki K."/>
            <person name="Sugiura M."/>
            <person name="Burr B."/>
            <person name="Sasaki T."/>
        </authorList>
    </citation>
    <scope>NUCLEOTIDE SEQUENCE [LARGE SCALE GENOMIC DNA]</scope>
    <source>
        <strain evidence="3">cv. Nipponbare</strain>
    </source>
</reference>
<accession>A0A0P0XHW5</accession>
<feature type="chain" id="PRO_5006057110" evidence="1">
    <location>
        <begin position="21"/>
        <end position="75"/>
    </location>
</feature>
<evidence type="ECO:0000256" key="1">
    <source>
        <dbReference type="SAM" id="SignalP"/>
    </source>
</evidence>
<dbReference type="FunCoup" id="A0A0P0XHW5">
    <property type="interactions" value="1"/>
</dbReference>